<dbReference type="Gene3D" id="1.20.5.340">
    <property type="match status" value="1"/>
</dbReference>
<organism evidence="5 6">
    <name type="scientific">Ferrimonas sediminum</name>
    <dbReference type="NCBI Taxonomy" id="718193"/>
    <lineage>
        <taxon>Bacteria</taxon>
        <taxon>Pseudomonadati</taxon>
        <taxon>Pseudomonadota</taxon>
        <taxon>Gammaproteobacteria</taxon>
        <taxon>Alteromonadales</taxon>
        <taxon>Ferrimonadaceae</taxon>
        <taxon>Ferrimonas</taxon>
    </lineage>
</organism>
<evidence type="ECO:0000256" key="1">
    <source>
        <dbReference type="ARBA" id="ARBA00004496"/>
    </source>
</evidence>
<evidence type="ECO:0000256" key="3">
    <source>
        <dbReference type="ARBA" id="ARBA00023210"/>
    </source>
</evidence>
<dbReference type="GO" id="GO:0005737">
    <property type="term" value="C:cytoplasm"/>
    <property type="evidence" value="ECO:0007669"/>
    <property type="project" value="UniProtKB-SubCell"/>
</dbReference>
<dbReference type="EMBL" id="FNEM01000001">
    <property type="protein sequence ID" value="SDI36040.1"/>
    <property type="molecule type" value="Genomic_DNA"/>
</dbReference>
<dbReference type="AlphaFoldDB" id="A0A1G8JZP8"/>
<dbReference type="Proteomes" id="UP000199527">
    <property type="component" value="Unassembled WGS sequence"/>
</dbReference>
<reference evidence="6" key="1">
    <citation type="submission" date="2016-10" db="EMBL/GenBank/DDBJ databases">
        <authorList>
            <person name="Varghese N."/>
            <person name="Submissions S."/>
        </authorList>
    </citation>
    <scope>NUCLEOTIDE SEQUENCE [LARGE SCALE GENOMIC DNA]</scope>
    <source>
        <strain evidence="6">DSM 23317</strain>
    </source>
</reference>
<proteinExistence type="predicted"/>
<dbReference type="RefSeq" id="WP_090360463.1">
    <property type="nucleotide sequence ID" value="NZ_FNEM01000001.1"/>
</dbReference>
<gene>
    <name evidence="5" type="ORF">SAMN04488540_101191</name>
</gene>
<keyword evidence="3" id="KW-0717">Septation</keyword>
<keyword evidence="2 4" id="KW-0175">Coiled coil</keyword>
<evidence type="ECO:0000313" key="5">
    <source>
        <dbReference type="EMBL" id="SDI36040.1"/>
    </source>
</evidence>
<accession>A0A1G8JZP8</accession>
<evidence type="ECO:0000256" key="4">
    <source>
        <dbReference type="SAM" id="Coils"/>
    </source>
</evidence>
<dbReference type="InterPro" id="IPR009252">
    <property type="entry name" value="Cell_div_ZapB"/>
</dbReference>
<dbReference type="GO" id="GO:0043093">
    <property type="term" value="P:FtsZ-dependent cytokinesis"/>
    <property type="evidence" value="ECO:0007669"/>
    <property type="project" value="InterPro"/>
</dbReference>
<dbReference type="GO" id="GO:0000917">
    <property type="term" value="P:division septum assembly"/>
    <property type="evidence" value="ECO:0007669"/>
    <property type="project" value="UniProtKB-KW"/>
</dbReference>
<protein>
    <submittedName>
        <fullName evidence="5">Cell division protein ZapB</fullName>
    </submittedName>
</protein>
<evidence type="ECO:0000256" key="2">
    <source>
        <dbReference type="ARBA" id="ARBA00023054"/>
    </source>
</evidence>
<dbReference type="Pfam" id="PF06005">
    <property type="entry name" value="ZapB"/>
    <property type="match status" value="1"/>
</dbReference>
<keyword evidence="5" id="KW-0132">Cell division</keyword>
<keyword evidence="3" id="KW-0131">Cell cycle</keyword>
<sequence length="87" mass="9953">MSLELLDKLESRVQNALETIELQQMELEEERTRAQELELHNQQLEQRTQELEQQLAVWNSKAEGLLNKLSQADAEAEPPTPGLSELA</sequence>
<evidence type="ECO:0000313" key="6">
    <source>
        <dbReference type="Proteomes" id="UP000199527"/>
    </source>
</evidence>
<dbReference type="SUPFAM" id="SSF57997">
    <property type="entry name" value="Tropomyosin"/>
    <property type="match status" value="1"/>
</dbReference>
<keyword evidence="6" id="KW-1185">Reference proteome</keyword>
<comment type="subcellular location">
    <subcellularLocation>
        <location evidence="1">Cytoplasm</location>
    </subcellularLocation>
</comment>
<feature type="coiled-coil region" evidence="4">
    <location>
        <begin position="6"/>
        <end position="68"/>
    </location>
</feature>
<name>A0A1G8JZP8_9GAMM</name>
<dbReference type="OrthoDB" id="6554593at2"/>